<dbReference type="RefSeq" id="WP_121975831.1">
    <property type="nucleotide sequence ID" value="NZ_OOGT01000298.1"/>
</dbReference>
<keyword evidence="3" id="KW-1185">Reference proteome</keyword>
<keyword evidence="1" id="KW-1133">Transmembrane helix</keyword>
<reference evidence="3" key="1">
    <citation type="submission" date="2018-03" db="EMBL/GenBank/DDBJ databases">
        <authorList>
            <person name="Blom J."/>
        </authorList>
    </citation>
    <scope>NUCLEOTIDE SEQUENCE [LARGE SCALE GENOMIC DNA]</scope>
    <source>
        <strain evidence="3">KPC-SM-21</strain>
    </source>
</reference>
<sequence>MNLNIKNSTLNLLGKHGDKQVIASSLFSAISGSLSLASQSIFLASRSKLNVHAFNMRVGDKVCIGQFHRVLFEETEYVICVARKLDNGFYEPYTVLSPVSGLLHMQVEMGTAVKPHDLTIVALAKFLFIIVFCVALFFTYMAKESFWESLFENLIIF</sequence>
<dbReference type="EMBL" id="OOGT01000298">
    <property type="protein sequence ID" value="SPL72442.1"/>
    <property type="molecule type" value="Genomic_DNA"/>
</dbReference>
<keyword evidence="1" id="KW-0812">Transmembrane</keyword>
<gene>
    <name evidence="2" type="ORF">KPC_3620</name>
</gene>
<keyword evidence="1" id="KW-0472">Membrane</keyword>
<dbReference type="OrthoDB" id="6705527at2"/>
<dbReference type="InParanoid" id="A0A2U3N458"/>
<dbReference type="AlphaFoldDB" id="A0A2U3N458"/>
<evidence type="ECO:0000256" key="1">
    <source>
        <dbReference type="SAM" id="Phobius"/>
    </source>
</evidence>
<evidence type="ECO:0000313" key="2">
    <source>
        <dbReference type="EMBL" id="SPL72442.1"/>
    </source>
</evidence>
<evidence type="ECO:0000313" key="3">
    <source>
        <dbReference type="Proteomes" id="UP000245974"/>
    </source>
</evidence>
<accession>A0A2U3N458</accession>
<name>A0A2U3N458_9GAMM</name>
<proteinExistence type="predicted"/>
<protein>
    <submittedName>
        <fullName evidence="2">Uncharacterized protein</fullName>
    </submittedName>
</protein>
<dbReference type="Proteomes" id="UP000245974">
    <property type="component" value="Unassembled WGS sequence"/>
</dbReference>
<feature type="transmembrane region" description="Helical" evidence="1">
    <location>
        <begin position="21"/>
        <end position="42"/>
    </location>
</feature>
<organism evidence="2 3">
    <name type="scientific">Acinetobacter stercoris</name>
    <dbReference type="NCBI Taxonomy" id="2126983"/>
    <lineage>
        <taxon>Bacteria</taxon>
        <taxon>Pseudomonadati</taxon>
        <taxon>Pseudomonadota</taxon>
        <taxon>Gammaproteobacteria</taxon>
        <taxon>Moraxellales</taxon>
        <taxon>Moraxellaceae</taxon>
        <taxon>Acinetobacter</taxon>
    </lineage>
</organism>
<feature type="transmembrane region" description="Helical" evidence="1">
    <location>
        <begin position="118"/>
        <end position="140"/>
    </location>
</feature>